<sequence length="106" mass="11973">MVVHRHRQDALGLLLADDVVIQELKDLNRLREFFKRQLSGFGKFLFDDLVTQVDAFVADVDTRTSDQFLDLLLGLPAKRALQKFATISELGHVGVPLGLLSLNEWP</sequence>
<evidence type="ECO:0000313" key="1">
    <source>
        <dbReference type="EMBL" id="CAB4570922.1"/>
    </source>
</evidence>
<name>A0A6J6E3H5_9ZZZZ</name>
<proteinExistence type="predicted"/>
<dbReference type="AlphaFoldDB" id="A0A6J6E3H5"/>
<reference evidence="1" key="1">
    <citation type="submission" date="2020-05" db="EMBL/GenBank/DDBJ databases">
        <authorList>
            <person name="Chiriac C."/>
            <person name="Salcher M."/>
            <person name="Ghai R."/>
            <person name="Kavagutti S V."/>
        </authorList>
    </citation>
    <scope>NUCLEOTIDE SEQUENCE</scope>
</reference>
<organism evidence="1">
    <name type="scientific">freshwater metagenome</name>
    <dbReference type="NCBI Taxonomy" id="449393"/>
    <lineage>
        <taxon>unclassified sequences</taxon>
        <taxon>metagenomes</taxon>
        <taxon>ecological metagenomes</taxon>
    </lineage>
</organism>
<dbReference type="EMBL" id="CAEZTG010000109">
    <property type="protein sequence ID" value="CAB4570922.1"/>
    <property type="molecule type" value="Genomic_DNA"/>
</dbReference>
<protein>
    <submittedName>
        <fullName evidence="1">Unannotated protein</fullName>
    </submittedName>
</protein>
<gene>
    <name evidence="1" type="ORF">UFOPK1603_01155</name>
</gene>
<accession>A0A6J6E3H5</accession>